<sequence length="830" mass="88728">MAPSRMTPGRWWPWRREPRGGRRQSVGDTSVGGDLVQSDGPVAAHVTADAVSVGGDHRRDQRSEVVVHGPVTVSGGYVAGRDIHLVQSPPPAPAPVPRLLPRDAPDFVNRVGELAEAARLVDGRGPSPVLVLTGSAGVGKTTLAVRLCHTLAPGRPDGALFADLGGFGGRHRRTSEVLGEFLGALGLPPQRIPAGLEDRRNRFRTLTADTRLVVLIDNAAEEAQVRDLVPAGPSTVVVVTSRRRLAGLSGARLLEVRGLGEEASRSLLRRVAHQAGDAPDEALSKVAAHCAGLPLALVIAGARMNVLTHAAGERMAQMLGDERRRLNVLSAGDLAVRASFRTSYRHLPDAAQRAFRLLSRVGGGAFAAWHLAQLTGGDHERAESTLALLHELNLVRTAADPDGCDHIRYEFHDLIGDFANELHAEHEPPDTGEERLITAYRQVTDAVRPVLSPTRTGGAQEVTVELDTGTLSIRDHLAWCSAEHANVLAMVRRASGAGRWPDAVALGGALMPFFQTRCMWSAAEECYALAKAAAERTGDTAATAELLLAVAGVRRSQARWSDAREALEECLALYEGMPPGREVAYALGGIGVALRNEGSWEAAWRCFTDCRRMLDPGQDPWGTAFAVRGLGTVRQGQERWDEALAFLTEAAGLFRSAGDAGREAMARVRIGAVQRGRGRPRDALETLAGVVPVFAERGNHSWVAITAVHQAACWSDLGDQARAHGRLDLADPVFAELGDARWEAVSRLHRSTAHRREGRLAEAAACLDAAAEGFAALGDRPGSAGVLHERGLLLREGGDEAAADAVLRDARQAFQALGSRRAERIAALLR</sequence>
<dbReference type="SUPFAM" id="SSF48452">
    <property type="entry name" value="TPR-like"/>
    <property type="match status" value="2"/>
</dbReference>
<evidence type="ECO:0000313" key="4">
    <source>
        <dbReference type="Proteomes" id="UP001501147"/>
    </source>
</evidence>
<dbReference type="EMBL" id="BAABJV010000026">
    <property type="protein sequence ID" value="GAA4795624.1"/>
    <property type="molecule type" value="Genomic_DNA"/>
</dbReference>
<dbReference type="InterPro" id="IPR027417">
    <property type="entry name" value="P-loop_NTPase"/>
</dbReference>
<dbReference type="SUPFAM" id="SSF52540">
    <property type="entry name" value="P-loop containing nucleoside triphosphate hydrolases"/>
    <property type="match status" value="1"/>
</dbReference>
<dbReference type="Proteomes" id="UP001501147">
    <property type="component" value="Unassembled WGS sequence"/>
</dbReference>
<name>A0ABP9BHP9_9ACTN</name>
<feature type="region of interest" description="Disordered" evidence="1">
    <location>
        <begin position="1"/>
        <end position="38"/>
    </location>
</feature>
<accession>A0ABP9BHP9</accession>
<evidence type="ECO:0000256" key="1">
    <source>
        <dbReference type="SAM" id="MobiDB-lite"/>
    </source>
</evidence>
<dbReference type="SMART" id="SM00382">
    <property type="entry name" value="AAA"/>
    <property type="match status" value="1"/>
</dbReference>
<dbReference type="Gene3D" id="1.25.40.10">
    <property type="entry name" value="Tetratricopeptide repeat domain"/>
    <property type="match status" value="2"/>
</dbReference>
<comment type="caution">
    <text evidence="3">The sequence shown here is derived from an EMBL/GenBank/DDBJ whole genome shotgun (WGS) entry which is preliminary data.</text>
</comment>
<dbReference type="PRINTS" id="PR00364">
    <property type="entry name" value="DISEASERSIST"/>
</dbReference>
<dbReference type="InterPro" id="IPR011990">
    <property type="entry name" value="TPR-like_helical_dom_sf"/>
</dbReference>
<evidence type="ECO:0000313" key="3">
    <source>
        <dbReference type="EMBL" id="GAA4795624.1"/>
    </source>
</evidence>
<dbReference type="Gene3D" id="3.40.50.300">
    <property type="entry name" value="P-loop containing nucleotide triphosphate hydrolases"/>
    <property type="match status" value="1"/>
</dbReference>
<evidence type="ECO:0000259" key="2">
    <source>
        <dbReference type="SMART" id="SM00382"/>
    </source>
</evidence>
<dbReference type="PANTHER" id="PTHR47691">
    <property type="entry name" value="REGULATOR-RELATED"/>
    <property type="match status" value="1"/>
</dbReference>
<gene>
    <name evidence="3" type="ORF">GCM10023329_55360</name>
</gene>
<protein>
    <recommendedName>
        <fullName evidence="2">AAA+ ATPase domain-containing protein</fullName>
    </recommendedName>
</protein>
<feature type="domain" description="AAA+ ATPase" evidence="2">
    <location>
        <begin position="126"/>
        <end position="260"/>
    </location>
</feature>
<keyword evidence="4" id="KW-1185">Reference proteome</keyword>
<reference evidence="4" key="1">
    <citation type="journal article" date="2019" name="Int. J. Syst. Evol. Microbiol.">
        <title>The Global Catalogue of Microorganisms (GCM) 10K type strain sequencing project: providing services to taxonomists for standard genome sequencing and annotation.</title>
        <authorList>
            <consortium name="The Broad Institute Genomics Platform"/>
            <consortium name="The Broad Institute Genome Sequencing Center for Infectious Disease"/>
            <person name="Wu L."/>
            <person name="Ma J."/>
        </authorList>
    </citation>
    <scope>NUCLEOTIDE SEQUENCE [LARGE SCALE GENOMIC DNA]</scope>
    <source>
        <strain evidence="4">JCM 18324</strain>
    </source>
</reference>
<dbReference type="InterPro" id="IPR003593">
    <property type="entry name" value="AAA+_ATPase"/>
</dbReference>
<organism evidence="3 4">
    <name type="scientific">Streptomyces sanyensis</name>
    <dbReference type="NCBI Taxonomy" id="568869"/>
    <lineage>
        <taxon>Bacteria</taxon>
        <taxon>Bacillati</taxon>
        <taxon>Actinomycetota</taxon>
        <taxon>Actinomycetes</taxon>
        <taxon>Kitasatosporales</taxon>
        <taxon>Streptomycetaceae</taxon>
        <taxon>Streptomyces</taxon>
    </lineage>
</organism>
<proteinExistence type="predicted"/>
<dbReference type="PANTHER" id="PTHR47691:SF3">
    <property type="entry name" value="HTH-TYPE TRANSCRIPTIONAL REGULATOR RV0890C-RELATED"/>
    <property type="match status" value="1"/>
</dbReference>